<dbReference type="PANTHER" id="PTHR32309:SF13">
    <property type="entry name" value="FERRIC ENTEROBACTIN TRANSPORT PROTEIN FEPE"/>
    <property type="match status" value="1"/>
</dbReference>
<sequence>MNLTADLSQLIDELEPIARPGGQGRVLMVMGASRGAGASTVARELARLAARRSTRGVWLYDLDFNANAQAEAARVQGQAYDAGFGRNPFWSLTTQDGEKARIIARQSAVSNLFVTELQARPGAVRQAGLRAAPDYWSAVRGAVDLAIIDAPGNSRAPLSLVADVDGVILVADARLSRVDGIQARRSAIEARGGVVAGLILNRTRSNARSAA</sequence>
<organism evidence="1 2">
    <name type="scientific">Maricaulis maris</name>
    <dbReference type="NCBI Taxonomy" id="74318"/>
    <lineage>
        <taxon>Bacteria</taxon>
        <taxon>Pseudomonadati</taxon>
        <taxon>Pseudomonadota</taxon>
        <taxon>Alphaproteobacteria</taxon>
        <taxon>Maricaulales</taxon>
        <taxon>Maricaulaceae</taxon>
        <taxon>Maricaulis</taxon>
    </lineage>
</organism>
<evidence type="ECO:0000313" key="2">
    <source>
        <dbReference type="Proteomes" id="UP000273675"/>
    </source>
</evidence>
<reference evidence="1 2" key="1">
    <citation type="submission" date="2018-10" db="EMBL/GenBank/DDBJ databases">
        <title>Genomic Encyclopedia of Type Strains, Phase IV (KMG-IV): sequencing the most valuable type-strain genomes for metagenomic binning, comparative biology and taxonomic classification.</title>
        <authorList>
            <person name="Goeker M."/>
        </authorList>
    </citation>
    <scope>NUCLEOTIDE SEQUENCE [LARGE SCALE GENOMIC DNA]</scope>
    <source>
        <strain evidence="1 2">DSM 4734</strain>
    </source>
</reference>
<accession>A0A495D1U5</accession>
<protein>
    <submittedName>
        <fullName evidence="1">Mrp family chromosome partitioning ATPase</fullName>
    </submittedName>
</protein>
<dbReference type="RefSeq" id="WP_121212013.1">
    <property type="nucleotide sequence ID" value="NZ_RBIM01000006.1"/>
</dbReference>
<dbReference type="InterPro" id="IPR027417">
    <property type="entry name" value="P-loop_NTPase"/>
</dbReference>
<dbReference type="InterPro" id="IPR050445">
    <property type="entry name" value="Bact_polysacc_biosynth/exp"/>
</dbReference>
<proteinExistence type="predicted"/>
<dbReference type="AlphaFoldDB" id="A0A495D1U5"/>
<gene>
    <name evidence="1" type="ORF">C7435_2600</name>
</gene>
<dbReference type="SUPFAM" id="SSF52540">
    <property type="entry name" value="P-loop containing nucleoside triphosphate hydrolases"/>
    <property type="match status" value="1"/>
</dbReference>
<dbReference type="GO" id="GO:0004713">
    <property type="term" value="F:protein tyrosine kinase activity"/>
    <property type="evidence" value="ECO:0007669"/>
    <property type="project" value="TreeGrafter"/>
</dbReference>
<dbReference type="Gene3D" id="3.40.50.300">
    <property type="entry name" value="P-loop containing nucleotide triphosphate hydrolases"/>
    <property type="match status" value="1"/>
</dbReference>
<dbReference type="OrthoDB" id="7183816at2"/>
<name>A0A495D1U5_9PROT</name>
<dbReference type="EMBL" id="RBIM01000006">
    <property type="protein sequence ID" value="RKQ95497.1"/>
    <property type="molecule type" value="Genomic_DNA"/>
</dbReference>
<dbReference type="PANTHER" id="PTHR32309">
    <property type="entry name" value="TYROSINE-PROTEIN KINASE"/>
    <property type="match status" value="1"/>
</dbReference>
<dbReference type="GO" id="GO:0005886">
    <property type="term" value="C:plasma membrane"/>
    <property type="evidence" value="ECO:0007669"/>
    <property type="project" value="TreeGrafter"/>
</dbReference>
<comment type="caution">
    <text evidence="1">The sequence shown here is derived from an EMBL/GenBank/DDBJ whole genome shotgun (WGS) entry which is preliminary data.</text>
</comment>
<evidence type="ECO:0000313" key="1">
    <source>
        <dbReference type="EMBL" id="RKQ95497.1"/>
    </source>
</evidence>
<dbReference type="Proteomes" id="UP000273675">
    <property type="component" value="Unassembled WGS sequence"/>
</dbReference>